<dbReference type="Gene3D" id="3.30.1490.130">
    <property type="entry name" value="D-aminoacylase. Domain 3"/>
    <property type="match status" value="1"/>
</dbReference>
<gene>
    <name evidence="2" type="ORF">P3W85_13525</name>
</gene>
<keyword evidence="3" id="KW-1185">Reference proteome</keyword>
<dbReference type="CDD" id="cd01297">
    <property type="entry name" value="D-aminoacylase"/>
    <property type="match status" value="1"/>
</dbReference>
<dbReference type="InterPro" id="IPR011059">
    <property type="entry name" value="Metal-dep_hydrolase_composite"/>
</dbReference>
<feature type="domain" description="Amidohydrolase 3" evidence="1">
    <location>
        <begin position="338"/>
        <end position="466"/>
    </location>
</feature>
<protein>
    <submittedName>
        <fullName evidence="2">D-aminoacylase</fullName>
    </submittedName>
</protein>
<dbReference type="Gene3D" id="2.30.40.10">
    <property type="entry name" value="Urease, subunit C, domain 1"/>
    <property type="match status" value="1"/>
</dbReference>
<dbReference type="Proteomes" id="UP001216674">
    <property type="component" value="Unassembled WGS sequence"/>
</dbReference>
<dbReference type="Pfam" id="PF07969">
    <property type="entry name" value="Amidohydro_3"/>
    <property type="match status" value="2"/>
</dbReference>
<dbReference type="Gene3D" id="3.20.20.140">
    <property type="entry name" value="Metal-dependent hydrolases"/>
    <property type="match status" value="1"/>
</dbReference>
<name>A0ABT6AMX2_9BURK</name>
<evidence type="ECO:0000313" key="2">
    <source>
        <dbReference type="EMBL" id="MDF3833965.1"/>
    </source>
</evidence>
<organism evidence="2 3">
    <name type="scientific">Cupriavidus basilensis</name>
    <dbReference type="NCBI Taxonomy" id="68895"/>
    <lineage>
        <taxon>Bacteria</taxon>
        <taxon>Pseudomonadati</taxon>
        <taxon>Pseudomonadota</taxon>
        <taxon>Betaproteobacteria</taxon>
        <taxon>Burkholderiales</taxon>
        <taxon>Burkholderiaceae</taxon>
        <taxon>Cupriavidus</taxon>
    </lineage>
</organism>
<sequence>MPELFDTLIRGATVLDGSGAEARLADVALRAGRIARIAMLEDDAERIDPGSAGHVVQGEGLVLAPGFIDVHTHDDTNVVRQPEMTPKLSQGVTTVIVGNCGISAAPVTLHGEPPDPMNLLGTADAFRYPDFGAYAEAVRAAQPAVNVAALVGHTALRSNHMDRLDRTATPAEIAAMRAQLEEALDHGALGLSTGLAYANAFSASTDEVLALAEPLARAGALYATHLRSEFAEILEAMDEAFRIGRHARVPVVISHLKCAGVDNWGRSGEVLDALERAERWQPIGCDCYPYTASSSTLDIKQVTSDFDIMVTWSESHPEMGGRLLADIAADWALGLEDAARRLQPAGAVYHCMEDADVDRILSHPATVVGSDGLPNDPLPHPRLWGAFPRVLGHYARDRELFPLAVAVNKMTGLSAERFGLAERGFVREGYWADLVLFDAATIRDAASFTDPMQPAEGIAAVWVNGELSWRQRKPTGARAGRFLARGRPAGANAAASAQ</sequence>
<dbReference type="InterPro" id="IPR032466">
    <property type="entry name" value="Metal_Hydrolase"/>
</dbReference>
<dbReference type="PANTHER" id="PTHR11647:SF1">
    <property type="entry name" value="COLLAPSIN RESPONSE MEDIATOR PROTEIN"/>
    <property type="match status" value="1"/>
</dbReference>
<comment type="caution">
    <text evidence="2">The sequence shown here is derived from an EMBL/GenBank/DDBJ whole genome shotgun (WGS) entry which is preliminary data.</text>
</comment>
<dbReference type="EMBL" id="JARJLM010000234">
    <property type="protein sequence ID" value="MDF3833965.1"/>
    <property type="molecule type" value="Genomic_DNA"/>
</dbReference>
<dbReference type="InterPro" id="IPR013108">
    <property type="entry name" value="Amidohydro_3"/>
</dbReference>
<evidence type="ECO:0000313" key="3">
    <source>
        <dbReference type="Proteomes" id="UP001216674"/>
    </source>
</evidence>
<dbReference type="PANTHER" id="PTHR11647">
    <property type="entry name" value="HYDRANTOINASE/DIHYDROPYRIMIDINASE FAMILY MEMBER"/>
    <property type="match status" value="1"/>
</dbReference>
<feature type="domain" description="Amidohydrolase 3" evidence="1">
    <location>
        <begin position="59"/>
        <end position="277"/>
    </location>
</feature>
<dbReference type="SUPFAM" id="SSF51556">
    <property type="entry name" value="Metallo-dependent hydrolases"/>
    <property type="match status" value="1"/>
</dbReference>
<reference evidence="2 3" key="1">
    <citation type="submission" date="2023-03" db="EMBL/GenBank/DDBJ databases">
        <title>Draft assemblies of triclosan tolerant bacteria isolated from returned activated sludge.</title>
        <authorList>
            <person name="Van Hamelsveld S."/>
        </authorList>
    </citation>
    <scope>NUCLEOTIDE SEQUENCE [LARGE SCALE GENOMIC DNA]</scope>
    <source>
        <strain evidence="2 3">GW210010_S58</strain>
    </source>
</reference>
<proteinExistence type="predicted"/>
<dbReference type="InterPro" id="IPR023100">
    <property type="entry name" value="D-aminoacylase_insert_dom_sf"/>
</dbReference>
<dbReference type="SUPFAM" id="SSF51338">
    <property type="entry name" value="Composite domain of metallo-dependent hydrolases"/>
    <property type="match status" value="1"/>
</dbReference>
<dbReference type="InterPro" id="IPR050378">
    <property type="entry name" value="Metallo-dep_Hydrolases_sf"/>
</dbReference>
<evidence type="ECO:0000259" key="1">
    <source>
        <dbReference type="Pfam" id="PF07969"/>
    </source>
</evidence>
<accession>A0ABT6AMX2</accession>
<dbReference type="RefSeq" id="WP_276265157.1">
    <property type="nucleotide sequence ID" value="NZ_JARJLM010000234.1"/>
</dbReference>